<evidence type="ECO:0000313" key="1">
    <source>
        <dbReference type="EMBL" id="KAI5668155.1"/>
    </source>
</evidence>
<sequence>MIVTLHDVELILSVPAYDRAVDLHYSQDHMIAVIHSDLGTLVRPRVLMQMSWLGAGHCLRYDGSLTSFKRSKTFGFPHGRGYLRISIALRHTCLTELSDNSGGVNTFRHILFNPKSTAQLHHKLLFTVVYPSQSSQDTKSYECSTWFSCSNDRDDARKEQRYDRITKLVKLHYRSLY</sequence>
<keyword evidence="2" id="KW-1185">Reference proteome</keyword>
<reference evidence="2" key="1">
    <citation type="journal article" date="2023" name="Nat. Plants">
        <title>Single-cell RNA sequencing provides a high-resolution roadmap for understanding the multicellular compartmentation of specialized metabolism.</title>
        <authorList>
            <person name="Sun S."/>
            <person name="Shen X."/>
            <person name="Li Y."/>
            <person name="Li Y."/>
            <person name="Wang S."/>
            <person name="Li R."/>
            <person name="Zhang H."/>
            <person name="Shen G."/>
            <person name="Guo B."/>
            <person name="Wei J."/>
            <person name="Xu J."/>
            <person name="St-Pierre B."/>
            <person name="Chen S."/>
            <person name="Sun C."/>
        </authorList>
    </citation>
    <scope>NUCLEOTIDE SEQUENCE [LARGE SCALE GENOMIC DNA]</scope>
</reference>
<gene>
    <name evidence="1" type="ORF">M9H77_18008</name>
</gene>
<evidence type="ECO:0000313" key="2">
    <source>
        <dbReference type="Proteomes" id="UP001060085"/>
    </source>
</evidence>
<accession>A0ACC0B680</accession>
<protein>
    <submittedName>
        <fullName evidence="1">Uncharacterized protein</fullName>
    </submittedName>
</protein>
<organism evidence="1 2">
    <name type="scientific">Catharanthus roseus</name>
    <name type="common">Madagascar periwinkle</name>
    <name type="synonym">Vinca rosea</name>
    <dbReference type="NCBI Taxonomy" id="4058"/>
    <lineage>
        <taxon>Eukaryota</taxon>
        <taxon>Viridiplantae</taxon>
        <taxon>Streptophyta</taxon>
        <taxon>Embryophyta</taxon>
        <taxon>Tracheophyta</taxon>
        <taxon>Spermatophyta</taxon>
        <taxon>Magnoliopsida</taxon>
        <taxon>eudicotyledons</taxon>
        <taxon>Gunneridae</taxon>
        <taxon>Pentapetalae</taxon>
        <taxon>asterids</taxon>
        <taxon>lamiids</taxon>
        <taxon>Gentianales</taxon>
        <taxon>Apocynaceae</taxon>
        <taxon>Rauvolfioideae</taxon>
        <taxon>Vinceae</taxon>
        <taxon>Catharanthinae</taxon>
        <taxon>Catharanthus</taxon>
    </lineage>
</organism>
<proteinExistence type="predicted"/>
<name>A0ACC0B680_CATRO</name>
<dbReference type="Proteomes" id="UP001060085">
    <property type="component" value="Linkage Group LG04"/>
</dbReference>
<comment type="caution">
    <text evidence="1">The sequence shown here is derived from an EMBL/GenBank/DDBJ whole genome shotgun (WGS) entry which is preliminary data.</text>
</comment>
<dbReference type="EMBL" id="CM044704">
    <property type="protein sequence ID" value="KAI5668155.1"/>
    <property type="molecule type" value="Genomic_DNA"/>
</dbReference>